<dbReference type="InterPro" id="IPR036873">
    <property type="entry name" value="Rhodanese-like_dom_sf"/>
</dbReference>
<dbReference type="Proteomes" id="UP000198694">
    <property type="component" value="Unassembled WGS sequence"/>
</dbReference>
<dbReference type="SMART" id="SM00450">
    <property type="entry name" value="RHOD"/>
    <property type="match status" value="2"/>
</dbReference>
<keyword evidence="1 4" id="KW-0808">Transferase</keyword>
<dbReference type="Pfam" id="PF00581">
    <property type="entry name" value="Rhodanese"/>
    <property type="match status" value="2"/>
</dbReference>
<reference evidence="4 5" key="1">
    <citation type="submission" date="2016-10" db="EMBL/GenBank/DDBJ databases">
        <authorList>
            <person name="de Groot N.N."/>
        </authorList>
    </citation>
    <scope>NUCLEOTIDE SEQUENCE [LARGE SCALE GENOMIC DNA]</scope>
    <source>
        <strain evidence="4 5">CGMCC 1.6502</strain>
    </source>
</reference>
<keyword evidence="5" id="KW-1185">Reference proteome</keyword>
<name>A0A1G9AJN2_9BACI</name>
<dbReference type="CDD" id="cd01449">
    <property type="entry name" value="TST_Repeat_2"/>
    <property type="match status" value="1"/>
</dbReference>
<dbReference type="EMBL" id="FNFL01000004">
    <property type="protein sequence ID" value="SDK27478.1"/>
    <property type="molecule type" value="Genomic_DNA"/>
</dbReference>
<dbReference type="STRING" id="407036.SAMN05216243_2560"/>
<feature type="domain" description="Rhodanese" evidence="3">
    <location>
        <begin position="167"/>
        <end position="277"/>
    </location>
</feature>
<dbReference type="OrthoDB" id="9770030at2"/>
<gene>
    <name evidence="4" type="ORF">SAMN05216243_2560</name>
</gene>
<keyword evidence="4" id="KW-0670">Pyruvate</keyword>
<sequence>MSFLITADELYQRLLGAATENIAVVDVRFHLADPSAGKKAYLEGHIPNAVYLDLNQHLSGELGDHGGSHPLPDQEAFVNILGRSGIDEQTMVIVYDQENDMFAARCCWLLQYFGHSNVFILDGGLNAWINQGYQLSRDIPAPIPKTFVPRPRDKEVVDMKQLKQKMRKEESILIDSRSYERYIGETEPLYAKAGHIPGAKNYFWKDVLTEDGHWKSIKELKEHFSDLPKQKEIIVSCGSGVSACPNILALQAAGYSNVKLYPGSFSDWISYPDNQVATGEE</sequence>
<dbReference type="PANTHER" id="PTHR11364:SF27">
    <property type="entry name" value="SULFURTRANSFERASE"/>
    <property type="match status" value="1"/>
</dbReference>
<evidence type="ECO:0000313" key="5">
    <source>
        <dbReference type="Proteomes" id="UP000198694"/>
    </source>
</evidence>
<evidence type="ECO:0000256" key="1">
    <source>
        <dbReference type="ARBA" id="ARBA00022679"/>
    </source>
</evidence>
<dbReference type="InterPro" id="IPR045078">
    <property type="entry name" value="TST/MPST-like"/>
</dbReference>
<protein>
    <submittedName>
        <fullName evidence="4">Thiosulfate/3-mercaptopyruvate sulfurtransferase</fullName>
    </submittedName>
</protein>
<dbReference type="CDD" id="cd01448">
    <property type="entry name" value="TST_Repeat_1"/>
    <property type="match status" value="1"/>
</dbReference>
<evidence type="ECO:0000313" key="4">
    <source>
        <dbReference type="EMBL" id="SDK27478.1"/>
    </source>
</evidence>
<feature type="domain" description="Rhodanese" evidence="3">
    <location>
        <begin position="18"/>
        <end position="137"/>
    </location>
</feature>
<dbReference type="InterPro" id="IPR001763">
    <property type="entry name" value="Rhodanese-like_dom"/>
</dbReference>
<evidence type="ECO:0000259" key="3">
    <source>
        <dbReference type="PROSITE" id="PS50206"/>
    </source>
</evidence>
<dbReference type="RefSeq" id="WP_093214843.1">
    <property type="nucleotide sequence ID" value="NZ_FNFL01000004.1"/>
</dbReference>
<dbReference type="SUPFAM" id="SSF52821">
    <property type="entry name" value="Rhodanese/Cell cycle control phosphatase"/>
    <property type="match status" value="2"/>
</dbReference>
<dbReference type="Gene3D" id="3.40.250.10">
    <property type="entry name" value="Rhodanese-like domain"/>
    <property type="match status" value="2"/>
</dbReference>
<keyword evidence="2" id="KW-0677">Repeat</keyword>
<organism evidence="4 5">
    <name type="scientific">Sediminibacillus albus</name>
    <dbReference type="NCBI Taxonomy" id="407036"/>
    <lineage>
        <taxon>Bacteria</taxon>
        <taxon>Bacillati</taxon>
        <taxon>Bacillota</taxon>
        <taxon>Bacilli</taxon>
        <taxon>Bacillales</taxon>
        <taxon>Bacillaceae</taxon>
        <taxon>Sediminibacillus</taxon>
    </lineage>
</organism>
<dbReference type="GO" id="GO:0004792">
    <property type="term" value="F:thiosulfate-cyanide sulfurtransferase activity"/>
    <property type="evidence" value="ECO:0007669"/>
    <property type="project" value="TreeGrafter"/>
</dbReference>
<dbReference type="PROSITE" id="PS50206">
    <property type="entry name" value="RHODANESE_3"/>
    <property type="match status" value="2"/>
</dbReference>
<evidence type="ECO:0000256" key="2">
    <source>
        <dbReference type="ARBA" id="ARBA00022737"/>
    </source>
</evidence>
<dbReference type="AlphaFoldDB" id="A0A1G9AJN2"/>
<proteinExistence type="predicted"/>
<accession>A0A1G9AJN2</accession>
<dbReference type="PANTHER" id="PTHR11364">
    <property type="entry name" value="THIOSULFATE SULFERTANSFERASE"/>
    <property type="match status" value="1"/>
</dbReference>